<evidence type="ECO:0000313" key="1">
    <source>
        <dbReference type="EMBL" id="ALH25108.1"/>
    </source>
</evidence>
<dbReference type="AlphaFoldDB" id="A0A0N9QUU8"/>
<protein>
    <submittedName>
        <fullName evidence="1">Uncharacterized protein</fullName>
    </submittedName>
</protein>
<gene>
    <name evidence="1" type="primary">ORF22</name>
</gene>
<sequence>MIKKLDNLDYESIEKISNIWLNSNLEAHDFIKREYMSGSQIIIKTLDLNCDFTIIKKQLNGIVNDIFLLK</sequence>
<organism evidence="1">
    <name type="scientific">Staphylococcus aureus</name>
    <dbReference type="NCBI Taxonomy" id="1280"/>
    <lineage>
        <taxon>Bacteria</taxon>
        <taxon>Bacillati</taxon>
        <taxon>Bacillota</taxon>
        <taxon>Bacilli</taxon>
        <taxon>Bacillales</taxon>
        <taxon>Staphylococcaceae</taxon>
        <taxon>Staphylococcus</taxon>
    </lineage>
</organism>
<dbReference type="EMBL" id="KT316803">
    <property type="protein sequence ID" value="ALH25108.1"/>
    <property type="molecule type" value="Genomic_DNA"/>
</dbReference>
<accession>A0A0N9QUU8</accession>
<dbReference type="GeneID" id="98344413"/>
<name>A0A0N9QUU8_STAAU</name>
<dbReference type="RefSeq" id="WP_000592131.1">
    <property type="nucleotide sequence ID" value="NZ_BDUN01000001.1"/>
</dbReference>
<reference evidence="1" key="1">
    <citation type="journal article" date="2015" name="Antimicrob. Agents Chemother.">
        <title>A clonal complex 12 methicillin-resistant Staphylococcus aureus strain, West Australian MRSA-59, harbors a novel pseudo-SCCmec element.</title>
        <authorList>
            <person name="Monecke S."/>
            <person name="Coombs G.W."/>
            <person name="Pearson J."/>
            <person name="Hotzel H."/>
            <person name="Slickers P."/>
            <person name="Ehricht R."/>
        </authorList>
    </citation>
    <scope>NUCLEOTIDE SEQUENCE</scope>
    <source>
        <strain evidence="1">WA-MRSA-59</strain>
    </source>
</reference>
<dbReference type="PATRIC" id="fig|1280.3368.peg.8"/>
<proteinExistence type="predicted"/>